<dbReference type="AlphaFoldDB" id="E7GA54"/>
<dbReference type="OrthoDB" id="1654842at2"/>
<keyword evidence="2" id="KW-1185">Reference proteome</keyword>
<organism evidence="1 2">
    <name type="scientific">Coprobacillus cateniformis</name>
    <dbReference type="NCBI Taxonomy" id="100884"/>
    <lineage>
        <taxon>Bacteria</taxon>
        <taxon>Bacillati</taxon>
        <taxon>Bacillota</taxon>
        <taxon>Erysipelotrichia</taxon>
        <taxon>Erysipelotrichales</taxon>
        <taxon>Coprobacillaceae</taxon>
        <taxon>Coprobacillus</taxon>
    </lineage>
</organism>
<reference evidence="1 2" key="1">
    <citation type="submission" date="2010-12" db="EMBL/GenBank/DDBJ databases">
        <title>The Genome Sequence of Coprobacillus sp. strain 29_1.</title>
        <authorList>
            <consortium name="The Broad Institute Genome Sequencing Platform"/>
            <person name="Earl A."/>
            <person name="Ward D."/>
            <person name="Feldgarden M."/>
            <person name="Gevers D."/>
            <person name="Daigneault M."/>
            <person name="Sibley C.D."/>
            <person name="White A."/>
            <person name="Strauss J."/>
            <person name="Allen-Vercoe E."/>
            <person name="Young S.K."/>
            <person name="Zeng Q."/>
            <person name="Gargeya S."/>
            <person name="Fitzgerald M."/>
            <person name="Haas B."/>
            <person name="Abouelleil A."/>
            <person name="Alvarado L."/>
            <person name="Arachchi H.M."/>
            <person name="Berlin A."/>
            <person name="Brown A."/>
            <person name="Chapman S.B."/>
            <person name="Chen Z."/>
            <person name="Dunbar C."/>
            <person name="Freedman E."/>
            <person name="Gearin G."/>
            <person name="Gellesch M."/>
            <person name="Goldberg J."/>
            <person name="Griggs A."/>
            <person name="Gujja S."/>
            <person name="Heilman E."/>
            <person name="Heiman D."/>
            <person name="Howarth C."/>
            <person name="Larson L."/>
            <person name="Lui A."/>
            <person name="MacDonald P.J.P."/>
            <person name="Mehta T."/>
            <person name="Montmayeur A."/>
            <person name="Murphy C."/>
            <person name="Neiman D."/>
            <person name="Pearson M."/>
            <person name="Priest M."/>
            <person name="Roberts A."/>
            <person name="Saif S."/>
            <person name="Shea T."/>
            <person name="Shenoy N."/>
            <person name="Sisk P."/>
            <person name="Stolte C."/>
            <person name="Sykes S."/>
            <person name="White J."/>
            <person name="Yandava C."/>
            <person name="Nusbaum C."/>
            <person name="Birren B."/>
        </authorList>
    </citation>
    <scope>NUCLEOTIDE SEQUENCE [LARGE SCALE GENOMIC DNA]</scope>
    <source>
        <strain evidence="1 2">29_1</strain>
    </source>
</reference>
<comment type="caution">
    <text evidence="1">The sequence shown here is derived from an EMBL/GenBank/DDBJ whole genome shotgun (WGS) entry which is preliminary data.</text>
</comment>
<dbReference type="HOGENOM" id="CLU_1701276_0_0_9"/>
<proteinExistence type="predicted"/>
<sequence length="154" mass="18762">MQEDKKLRLQELLEQQKQRIYNAKINDQKEYILKEIPQFHQHYQFADKEDIIKLKMFLKSLPTLISIRLDFSQLPIWHVIKSFKDINDHFNVWICFLSGLPELFELYPYGDIQDFINDFDSWQYISPYLILVCDNFKDFIFIDDEKKMIQSQNT</sequence>
<evidence type="ECO:0000313" key="2">
    <source>
        <dbReference type="Proteomes" id="UP000003157"/>
    </source>
</evidence>
<dbReference type="GeneID" id="78231244"/>
<accession>E7GA54</accession>
<name>E7GA54_9FIRM</name>
<dbReference type="Proteomes" id="UP000003157">
    <property type="component" value="Unassembled WGS sequence"/>
</dbReference>
<dbReference type="RefSeq" id="WP_008788752.1">
    <property type="nucleotide sequence ID" value="NZ_AKCB01000003.1"/>
</dbReference>
<protein>
    <submittedName>
        <fullName evidence="1">Uncharacterized protein</fullName>
    </submittedName>
</protein>
<dbReference type="eggNOG" id="ENOG50332VY">
    <property type="taxonomic scope" value="Bacteria"/>
</dbReference>
<gene>
    <name evidence="1" type="ORF">HMPREF9488_01644</name>
</gene>
<dbReference type="EMBL" id="ADKX01000030">
    <property type="protein sequence ID" value="EFW05062.1"/>
    <property type="molecule type" value="Genomic_DNA"/>
</dbReference>
<evidence type="ECO:0000313" key="1">
    <source>
        <dbReference type="EMBL" id="EFW05062.1"/>
    </source>
</evidence>